<dbReference type="Gene3D" id="3.40.50.1820">
    <property type="entry name" value="alpha/beta hydrolase"/>
    <property type="match status" value="1"/>
</dbReference>
<dbReference type="PANTHER" id="PTHR13136">
    <property type="entry name" value="TESTIS DEVELOPMENT PROTEIN PRTD"/>
    <property type="match status" value="1"/>
</dbReference>
<feature type="domain" description="KANL3/Tex30 alpha/beta hydrolase-like" evidence="1">
    <location>
        <begin position="35"/>
        <end position="226"/>
    </location>
</feature>
<dbReference type="AlphaFoldDB" id="A0A840FUI8"/>
<dbReference type="InterPro" id="IPR026555">
    <property type="entry name" value="NSL3/Tex30"/>
</dbReference>
<gene>
    <name evidence="2" type="ORF">GGD71_003557</name>
</gene>
<dbReference type="PANTHER" id="PTHR13136:SF11">
    <property type="entry name" value="TESTIS-EXPRESSED PROTEIN 30"/>
    <property type="match status" value="1"/>
</dbReference>
<dbReference type="InterPro" id="IPR046879">
    <property type="entry name" value="KANL3/Tex30_Abhydrolase"/>
</dbReference>
<protein>
    <recommendedName>
        <fullName evidence="1">KANL3/Tex30 alpha/beta hydrolase-like domain-containing protein</fullName>
    </recommendedName>
</protein>
<organism evidence="2 3">
    <name type="scientific">Variovorax guangxiensis</name>
    <dbReference type="NCBI Taxonomy" id="1775474"/>
    <lineage>
        <taxon>Bacteria</taxon>
        <taxon>Pseudomonadati</taxon>
        <taxon>Pseudomonadota</taxon>
        <taxon>Betaproteobacteria</taxon>
        <taxon>Burkholderiales</taxon>
        <taxon>Comamonadaceae</taxon>
        <taxon>Variovorax</taxon>
    </lineage>
</organism>
<evidence type="ECO:0000313" key="2">
    <source>
        <dbReference type="EMBL" id="MBB4222777.1"/>
    </source>
</evidence>
<dbReference type="Proteomes" id="UP000524450">
    <property type="component" value="Unassembled WGS sequence"/>
</dbReference>
<proteinExistence type="predicted"/>
<dbReference type="SUPFAM" id="SSF53474">
    <property type="entry name" value="alpha/beta-Hydrolases"/>
    <property type="match status" value="1"/>
</dbReference>
<dbReference type="RefSeq" id="WP_260319329.1">
    <property type="nucleotide sequence ID" value="NZ_JACIFZ010000003.1"/>
</dbReference>
<sequence length="233" mass="24645">MTNPEATTATTRQLRIPVADEVAVSALAVSPPSPEACCVLAHGAGAGMTHPFMEAAADGLAQRRIATLRYQFPYMERGSKRTDAPALAHATVRAAVDCAAAHFGGLRLFAGGKSFGGRMTSQAQALEPLPGVKGLVFLGFPLHPSGAPSTTRAEHLHDVDVPMLFAHGPRDTLAEPREFDVVTRSLGPMASVLEIDGADHSFSVLRRSGRTDAEALDELLDGIAVWTQAWRIG</sequence>
<name>A0A840FUI8_9BURK</name>
<dbReference type="Pfam" id="PF20408">
    <property type="entry name" value="Abhydrolase_11"/>
    <property type="match status" value="1"/>
</dbReference>
<reference evidence="2 3" key="1">
    <citation type="submission" date="2020-08" db="EMBL/GenBank/DDBJ databases">
        <title>Genomic Encyclopedia of Type Strains, Phase IV (KMG-V): Genome sequencing to study the core and pangenomes of soil and plant-associated prokaryotes.</title>
        <authorList>
            <person name="Whitman W."/>
        </authorList>
    </citation>
    <scope>NUCLEOTIDE SEQUENCE [LARGE SCALE GENOMIC DNA]</scope>
    <source>
        <strain evidence="2 3">34/80</strain>
    </source>
</reference>
<accession>A0A840FUI8</accession>
<dbReference type="EMBL" id="JACIFZ010000003">
    <property type="protein sequence ID" value="MBB4222777.1"/>
    <property type="molecule type" value="Genomic_DNA"/>
</dbReference>
<comment type="caution">
    <text evidence="2">The sequence shown here is derived from an EMBL/GenBank/DDBJ whole genome shotgun (WGS) entry which is preliminary data.</text>
</comment>
<evidence type="ECO:0000313" key="3">
    <source>
        <dbReference type="Proteomes" id="UP000524450"/>
    </source>
</evidence>
<evidence type="ECO:0000259" key="1">
    <source>
        <dbReference type="Pfam" id="PF20408"/>
    </source>
</evidence>
<dbReference type="InterPro" id="IPR029058">
    <property type="entry name" value="AB_hydrolase_fold"/>
</dbReference>